<feature type="signal peptide" evidence="1">
    <location>
        <begin position="1"/>
        <end position="26"/>
    </location>
</feature>
<dbReference type="Gene3D" id="3.60.10.10">
    <property type="entry name" value="Endonuclease/exonuclease/phosphatase"/>
    <property type="match status" value="1"/>
</dbReference>
<dbReference type="InterPro" id="IPR005135">
    <property type="entry name" value="Endo/exonuclease/phosphatase"/>
</dbReference>
<sequence length="412" mass="46028">MKYRLLVSLFTLLSSTLLPTALNAEALESPEPLEIHKGLQTIKVATFNVSMESTNYKALGLAPSAKVLQKVLSNGENSQVKNIAEIIQRVNPDILLLNEFDYIADQSVGIDYFIKHYLNVSQGGQKAVDYGYVYTNTVNTGEPTNFDLDNNGKKEQFGGDAYGYGLYPGQYGMVVLSKYPIEQANARTFQTFKWQDMPNAQQPILPAASTDEKGTPWYSKEEWQAFRLSSKSHWDIPVNVNGKIVHILAMHPTPPNFDGAEDRNGTRNHDEIRLMADYLTPERGGYIYDDAGEQVSLKENDRFVLVGDFNAADIGDKHRPDVIEQLTESPLVNNRLIPTSAGGAAASSEAFSSRFTAYWGARADYVLPSQYGFDVKDAGVFWPTKDSDLYRLVNDRQASSDHRMVWVTLLVK</sequence>
<keyword evidence="4" id="KW-1185">Reference proteome</keyword>
<accession>F5ZAL2</accession>
<dbReference type="OrthoDB" id="292013at2"/>
<organism evidence="3 4">
    <name type="scientific">Alteromonas naphthalenivorans</name>
    <dbReference type="NCBI Taxonomy" id="715451"/>
    <lineage>
        <taxon>Bacteria</taxon>
        <taxon>Pseudomonadati</taxon>
        <taxon>Pseudomonadota</taxon>
        <taxon>Gammaproteobacteria</taxon>
        <taxon>Alteromonadales</taxon>
        <taxon>Alteromonadaceae</taxon>
        <taxon>Alteromonas/Salinimonas group</taxon>
        <taxon>Alteromonas</taxon>
    </lineage>
</organism>
<protein>
    <recommendedName>
        <fullName evidence="2">Endonuclease/exonuclease/phosphatase domain-containing protein</fullName>
    </recommendedName>
</protein>
<evidence type="ECO:0000259" key="2">
    <source>
        <dbReference type="Pfam" id="PF03372"/>
    </source>
</evidence>
<evidence type="ECO:0000256" key="1">
    <source>
        <dbReference type="SAM" id="SignalP"/>
    </source>
</evidence>
<evidence type="ECO:0000313" key="4">
    <source>
        <dbReference type="Proteomes" id="UP000000683"/>
    </source>
</evidence>
<dbReference type="Proteomes" id="UP000000683">
    <property type="component" value="Chromosome"/>
</dbReference>
<reference evidence="3 4" key="1">
    <citation type="journal article" date="2011" name="J. Bacteriol.">
        <title>Complete genome sequence of the polycyclic aromatic hydrocarbon-degrading bacterium Alteromonas sp. strain SN2.</title>
        <authorList>
            <person name="Jin H.M."/>
            <person name="Jeong H."/>
            <person name="Moon E.J."/>
            <person name="Math R.K."/>
            <person name="Lee K."/>
            <person name="Kim H.J."/>
            <person name="Jeon C.O."/>
            <person name="Oh T.K."/>
            <person name="Kim J.F."/>
        </authorList>
    </citation>
    <scope>NUCLEOTIDE SEQUENCE [LARGE SCALE GENOMIC DNA]</scope>
    <source>
        <strain evidence="4">JCM 17741 / KACC 18427 / KCTC 11700BP / SN2</strain>
    </source>
</reference>
<dbReference type="AlphaFoldDB" id="F5ZAL2"/>
<dbReference type="KEGG" id="alt:ambt_02940"/>
<dbReference type="RefSeq" id="WP_013783084.1">
    <property type="nucleotide sequence ID" value="NC_015554.1"/>
</dbReference>
<feature type="chain" id="PRO_5003330486" description="Endonuclease/exonuclease/phosphatase domain-containing protein" evidence="1">
    <location>
        <begin position="27"/>
        <end position="412"/>
    </location>
</feature>
<name>F5ZAL2_ALTNA</name>
<dbReference type="Pfam" id="PF03372">
    <property type="entry name" value="Exo_endo_phos"/>
    <property type="match status" value="1"/>
</dbReference>
<dbReference type="HOGENOM" id="CLU_042670_1_0_6"/>
<dbReference type="GO" id="GO:0003824">
    <property type="term" value="F:catalytic activity"/>
    <property type="evidence" value="ECO:0007669"/>
    <property type="project" value="InterPro"/>
</dbReference>
<dbReference type="EMBL" id="CP002339">
    <property type="protein sequence ID" value="AEF02142.1"/>
    <property type="molecule type" value="Genomic_DNA"/>
</dbReference>
<keyword evidence="1" id="KW-0732">Signal</keyword>
<dbReference type="SUPFAM" id="SSF56219">
    <property type="entry name" value="DNase I-like"/>
    <property type="match status" value="1"/>
</dbReference>
<feature type="domain" description="Endonuclease/exonuclease/phosphatase" evidence="2">
    <location>
        <begin position="45"/>
        <end position="402"/>
    </location>
</feature>
<proteinExistence type="predicted"/>
<gene>
    <name evidence="3" type="ordered locus">ambt_02940</name>
</gene>
<dbReference type="eggNOG" id="COG3291">
    <property type="taxonomic scope" value="Bacteria"/>
</dbReference>
<evidence type="ECO:0000313" key="3">
    <source>
        <dbReference type="EMBL" id="AEF02142.1"/>
    </source>
</evidence>
<dbReference type="InterPro" id="IPR036691">
    <property type="entry name" value="Endo/exonu/phosph_ase_sf"/>
</dbReference>